<reference evidence="1 2" key="1">
    <citation type="submission" date="2016-04" db="EMBL/GenBank/DDBJ databases">
        <title>The genome of Intoshia linei affirms orthonectids as highly simplified spiralians.</title>
        <authorList>
            <person name="Mikhailov K.V."/>
            <person name="Slusarev G.S."/>
            <person name="Nikitin M.A."/>
            <person name="Logacheva M.D."/>
            <person name="Penin A."/>
            <person name="Aleoshin V."/>
            <person name="Panchin Y.V."/>
        </authorList>
    </citation>
    <scope>NUCLEOTIDE SEQUENCE [LARGE SCALE GENOMIC DNA]</scope>
    <source>
        <strain evidence="1">Intl2013</strain>
        <tissue evidence="1">Whole animal</tissue>
    </source>
</reference>
<sequence length="73" mass="8717">MGIRGGSFQIFELCIEIVLQYMCSVENFLRDLYINNVRSSRKIWWDGIEVQIDETFQNILDHNFLKFHFTGLN</sequence>
<comment type="caution">
    <text evidence="1">The sequence shown here is derived from an EMBL/GenBank/DDBJ whole genome shotgun (WGS) entry which is preliminary data.</text>
</comment>
<evidence type="ECO:0000313" key="1">
    <source>
        <dbReference type="EMBL" id="OAF67133.1"/>
    </source>
</evidence>
<dbReference type="AlphaFoldDB" id="A0A177B0H8"/>
<dbReference type="EMBL" id="LWCA01000740">
    <property type="protein sequence ID" value="OAF67133.1"/>
    <property type="molecule type" value="Genomic_DNA"/>
</dbReference>
<accession>A0A177B0H8</accession>
<evidence type="ECO:0000313" key="2">
    <source>
        <dbReference type="Proteomes" id="UP000078046"/>
    </source>
</evidence>
<name>A0A177B0H8_9BILA</name>
<proteinExistence type="predicted"/>
<keyword evidence="2" id="KW-1185">Reference proteome</keyword>
<organism evidence="1 2">
    <name type="scientific">Intoshia linei</name>
    <dbReference type="NCBI Taxonomy" id="1819745"/>
    <lineage>
        <taxon>Eukaryota</taxon>
        <taxon>Metazoa</taxon>
        <taxon>Spiralia</taxon>
        <taxon>Lophotrochozoa</taxon>
        <taxon>Mesozoa</taxon>
        <taxon>Orthonectida</taxon>
        <taxon>Rhopaluridae</taxon>
        <taxon>Intoshia</taxon>
    </lineage>
</organism>
<protein>
    <submittedName>
        <fullName evidence="1">Uncharacterized protein</fullName>
    </submittedName>
</protein>
<dbReference type="Proteomes" id="UP000078046">
    <property type="component" value="Unassembled WGS sequence"/>
</dbReference>
<gene>
    <name evidence="1" type="ORF">A3Q56_05135</name>
</gene>